<accession>A0ACB5RHF9</accession>
<reference evidence="1" key="1">
    <citation type="journal article" date="2025" name="Int. J. Syst. Evol. Microbiol.">
        <title>Inconstantimicrobium mannanitabidum sp. nov., a novel member of the family Clostridiaceae isolated from anoxic soil under the treatment of reductive soil disinfestation.</title>
        <authorList>
            <person name="Ueki A."/>
            <person name="Tonouchi A."/>
            <person name="Honma S."/>
            <person name="Kaku N."/>
            <person name="Ueki K."/>
        </authorList>
    </citation>
    <scope>NUCLEOTIDE SEQUENCE</scope>
    <source>
        <strain evidence="1">TW13</strain>
    </source>
</reference>
<evidence type="ECO:0000313" key="1">
    <source>
        <dbReference type="EMBL" id="GKX68507.1"/>
    </source>
</evidence>
<organism evidence="1 2">
    <name type="scientific">Inconstantimicrobium mannanitabidum</name>
    <dbReference type="NCBI Taxonomy" id="1604901"/>
    <lineage>
        <taxon>Bacteria</taxon>
        <taxon>Bacillati</taxon>
        <taxon>Bacillota</taxon>
        <taxon>Clostridia</taxon>
        <taxon>Eubacteriales</taxon>
        <taxon>Clostridiaceae</taxon>
        <taxon>Inconstantimicrobium</taxon>
    </lineage>
</organism>
<sequence>MHKHYIDKLICPKCHGNLEWKIQEETEERIVNASIVCTECESKYEVRDEIAVFLTSDLSRNDLWETGESGLEKLFKENPNIYEKLFNMPEDKLNGADYWFKASYYEMKGNYDLSTTMFDKAFNKVYTQDYINGWESQQEYVIKNVNETDKTVVDIASGKGYLVEKILKATNNYVIATDFSTTILKRDKEYFKFKGVYDRVSLIAFDARRTPFKDNSIEVMTSNMGIQNIENPGEVIKEMYRINGGIFMSVMQFIDENDKTHMELFEKYASTAYATKRNATEVFEGASFKVLVENCFMADIKPTPVGEIIEGAGIDGFPVQDTKVEYAVIVAKK</sequence>
<gene>
    <name evidence="1" type="ORF">rsdtw13_37650</name>
</gene>
<name>A0ACB5RHF9_9CLOT</name>
<comment type="caution">
    <text evidence="1">The sequence shown here is derived from an EMBL/GenBank/DDBJ whole genome shotgun (WGS) entry which is preliminary data.</text>
</comment>
<keyword evidence="2" id="KW-1185">Reference proteome</keyword>
<protein>
    <submittedName>
        <fullName evidence="1">Uncharacterized protein</fullName>
    </submittedName>
</protein>
<proteinExistence type="predicted"/>
<evidence type="ECO:0000313" key="2">
    <source>
        <dbReference type="Proteomes" id="UP001058074"/>
    </source>
</evidence>
<dbReference type="EMBL" id="BROD01000001">
    <property type="protein sequence ID" value="GKX68507.1"/>
    <property type="molecule type" value="Genomic_DNA"/>
</dbReference>
<dbReference type="Proteomes" id="UP001058074">
    <property type="component" value="Unassembled WGS sequence"/>
</dbReference>